<comment type="caution">
    <text evidence="1">The sequence shown here is derived from an EMBL/GenBank/DDBJ whole genome shotgun (WGS) entry which is preliminary data.</text>
</comment>
<sequence length="77" mass="9352">MEAIESKRLYKQYQENPKHHLQLHVPQPRLRRSSMESPWAPFPWHWYDPQVEFESNLTKDQAFSLLDSRLPSQPKTY</sequence>
<keyword evidence="2" id="KW-1185">Reference proteome</keyword>
<protein>
    <submittedName>
        <fullName evidence="1">Uncharacterized protein</fullName>
    </submittedName>
</protein>
<dbReference type="Proteomes" id="UP000299102">
    <property type="component" value="Unassembled WGS sequence"/>
</dbReference>
<organism evidence="1 2">
    <name type="scientific">Eumeta variegata</name>
    <name type="common">Bagworm moth</name>
    <name type="synonym">Eumeta japonica</name>
    <dbReference type="NCBI Taxonomy" id="151549"/>
    <lineage>
        <taxon>Eukaryota</taxon>
        <taxon>Metazoa</taxon>
        <taxon>Ecdysozoa</taxon>
        <taxon>Arthropoda</taxon>
        <taxon>Hexapoda</taxon>
        <taxon>Insecta</taxon>
        <taxon>Pterygota</taxon>
        <taxon>Neoptera</taxon>
        <taxon>Endopterygota</taxon>
        <taxon>Lepidoptera</taxon>
        <taxon>Glossata</taxon>
        <taxon>Ditrysia</taxon>
        <taxon>Tineoidea</taxon>
        <taxon>Psychidae</taxon>
        <taxon>Oiketicinae</taxon>
        <taxon>Eumeta</taxon>
    </lineage>
</organism>
<proteinExistence type="predicted"/>
<reference evidence="1 2" key="1">
    <citation type="journal article" date="2019" name="Commun. Biol.">
        <title>The bagworm genome reveals a unique fibroin gene that provides high tensile strength.</title>
        <authorList>
            <person name="Kono N."/>
            <person name="Nakamura H."/>
            <person name="Ohtoshi R."/>
            <person name="Tomita M."/>
            <person name="Numata K."/>
            <person name="Arakawa K."/>
        </authorList>
    </citation>
    <scope>NUCLEOTIDE SEQUENCE [LARGE SCALE GENOMIC DNA]</scope>
</reference>
<dbReference type="EMBL" id="BGZK01002329">
    <property type="protein sequence ID" value="GBP92985.1"/>
    <property type="molecule type" value="Genomic_DNA"/>
</dbReference>
<accession>A0A4C2A1X0</accession>
<gene>
    <name evidence="1" type="ORF">EVAR_100933_1</name>
</gene>
<evidence type="ECO:0000313" key="2">
    <source>
        <dbReference type="Proteomes" id="UP000299102"/>
    </source>
</evidence>
<dbReference type="AlphaFoldDB" id="A0A4C2A1X0"/>
<name>A0A4C2A1X0_EUMVA</name>
<evidence type="ECO:0000313" key="1">
    <source>
        <dbReference type="EMBL" id="GBP92985.1"/>
    </source>
</evidence>